<accession>A0A9D2B7S0</accession>
<protein>
    <recommendedName>
        <fullName evidence="4">Stage II sporulation protein M</fullName>
    </recommendedName>
</protein>
<keyword evidence="1" id="KW-1133">Transmembrane helix</keyword>
<feature type="transmembrane region" description="Helical" evidence="1">
    <location>
        <begin position="53"/>
        <end position="74"/>
    </location>
</feature>
<evidence type="ECO:0008006" key="4">
    <source>
        <dbReference type="Google" id="ProtNLM"/>
    </source>
</evidence>
<keyword evidence="1" id="KW-0812">Transmembrane</keyword>
<organism evidence="2 3">
    <name type="scientific">Candidatus Anaerotruncus excrementipullorum</name>
    <dbReference type="NCBI Taxonomy" id="2838465"/>
    <lineage>
        <taxon>Bacteria</taxon>
        <taxon>Bacillati</taxon>
        <taxon>Bacillota</taxon>
        <taxon>Clostridia</taxon>
        <taxon>Eubacteriales</taxon>
        <taxon>Oscillospiraceae</taxon>
        <taxon>Anaerotruncus</taxon>
    </lineage>
</organism>
<dbReference type="AlphaFoldDB" id="A0A9D2B7S0"/>
<dbReference type="Proteomes" id="UP000886800">
    <property type="component" value="Unassembled WGS sequence"/>
</dbReference>
<sequence length="239" mass="25950">MSMPFTAADLDKILAQQQQKEPAEEAFSHPIEVGKTVPQALFLSTANARRRDWLFYLLGVLFLIGIGMGALLVGNCQPQTAELLQHLLGDYAQLRQQHSFVSIALSTFGSLFLLLLTLFLLGFCSIAQPAILLVPLFKGLGYGFAAGSLYQEYGAAAILQIAVLLLPSMLPGALLLMLAGKSAFRFSSRLFYSSVRREQTAGAPSAKRYCIRFALFAVLCLAVALLDAGICVKFRGLLL</sequence>
<feature type="transmembrane region" description="Helical" evidence="1">
    <location>
        <begin position="100"/>
        <end position="123"/>
    </location>
</feature>
<evidence type="ECO:0000313" key="3">
    <source>
        <dbReference type="Proteomes" id="UP000886800"/>
    </source>
</evidence>
<evidence type="ECO:0000313" key="2">
    <source>
        <dbReference type="EMBL" id="HIX66415.1"/>
    </source>
</evidence>
<feature type="transmembrane region" description="Helical" evidence="1">
    <location>
        <begin position="130"/>
        <end position="150"/>
    </location>
</feature>
<feature type="transmembrane region" description="Helical" evidence="1">
    <location>
        <begin position="213"/>
        <end position="236"/>
    </location>
</feature>
<dbReference type="EMBL" id="DXES01000193">
    <property type="protein sequence ID" value="HIX66415.1"/>
    <property type="molecule type" value="Genomic_DNA"/>
</dbReference>
<feature type="transmembrane region" description="Helical" evidence="1">
    <location>
        <begin position="156"/>
        <end position="179"/>
    </location>
</feature>
<reference evidence="2" key="1">
    <citation type="journal article" date="2021" name="PeerJ">
        <title>Extensive microbial diversity within the chicken gut microbiome revealed by metagenomics and culture.</title>
        <authorList>
            <person name="Gilroy R."/>
            <person name="Ravi A."/>
            <person name="Getino M."/>
            <person name="Pursley I."/>
            <person name="Horton D.L."/>
            <person name="Alikhan N.F."/>
            <person name="Baker D."/>
            <person name="Gharbi K."/>
            <person name="Hall N."/>
            <person name="Watson M."/>
            <person name="Adriaenssens E.M."/>
            <person name="Foster-Nyarko E."/>
            <person name="Jarju S."/>
            <person name="Secka A."/>
            <person name="Antonio M."/>
            <person name="Oren A."/>
            <person name="Chaudhuri R.R."/>
            <person name="La Ragione R."/>
            <person name="Hildebrand F."/>
            <person name="Pallen M.J."/>
        </authorList>
    </citation>
    <scope>NUCLEOTIDE SEQUENCE</scope>
    <source>
        <strain evidence="2">CHK188-5543</strain>
    </source>
</reference>
<name>A0A9D2B7S0_9FIRM</name>
<evidence type="ECO:0000256" key="1">
    <source>
        <dbReference type="SAM" id="Phobius"/>
    </source>
</evidence>
<gene>
    <name evidence="2" type="ORF">H9736_09225</name>
</gene>
<proteinExistence type="predicted"/>
<keyword evidence="1" id="KW-0472">Membrane</keyword>
<reference evidence="2" key="2">
    <citation type="submission" date="2021-04" db="EMBL/GenBank/DDBJ databases">
        <authorList>
            <person name="Gilroy R."/>
        </authorList>
    </citation>
    <scope>NUCLEOTIDE SEQUENCE</scope>
    <source>
        <strain evidence="2">CHK188-5543</strain>
    </source>
</reference>
<comment type="caution">
    <text evidence="2">The sequence shown here is derived from an EMBL/GenBank/DDBJ whole genome shotgun (WGS) entry which is preliminary data.</text>
</comment>